<keyword evidence="1" id="KW-0863">Zinc-finger</keyword>
<feature type="compositionally biased region" description="Acidic residues" evidence="2">
    <location>
        <begin position="27"/>
        <end position="38"/>
    </location>
</feature>
<feature type="compositionally biased region" description="Polar residues" evidence="2">
    <location>
        <begin position="185"/>
        <end position="195"/>
    </location>
</feature>
<dbReference type="Pfam" id="PF00098">
    <property type="entry name" value="zf-CCHC"/>
    <property type="match status" value="1"/>
</dbReference>
<dbReference type="Gene3D" id="4.10.60.10">
    <property type="entry name" value="Zinc finger, CCHC-type"/>
    <property type="match status" value="1"/>
</dbReference>
<keyword evidence="1" id="KW-0862">Zinc</keyword>
<protein>
    <recommendedName>
        <fullName evidence="3">CCHC-type domain-containing protein</fullName>
    </recommendedName>
</protein>
<evidence type="ECO:0000256" key="1">
    <source>
        <dbReference type="PROSITE-ProRule" id="PRU00047"/>
    </source>
</evidence>
<comment type="caution">
    <text evidence="4">The sequence shown here is derived from an EMBL/GenBank/DDBJ whole genome shotgun (WGS) entry which is preliminary data.</text>
</comment>
<evidence type="ECO:0000313" key="4">
    <source>
        <dbReference type="EMBL" id="KAK1446664.1"/>
    </source>
</evidence>
<keyword evidence="1" id="KW-0479">Metal-binding</keyword>
<feature type="domain" description="CCHC-type" evidence="3">
    <location>
        <begin position="116"/>
        <end position="132"/>
    </location>
</feature>
<accession>A0AAI9TZ62</accession>
<dbReference type="InterPro" id="IPR001878">
    <property type="entry name" value="Znf_CCHC"/>
</dbReference>
<dbReference type="GO" id="GO:0008270">
    <property type="term" value="F:zinc ion binding"/>
    <property type="evidence" value="ECO:0007669"/>
    <property type="project" value="UniProtKB-KW"/>
</dbReference>
<dbReference type="EMBL" id="MLGG01000084">
    <property type="protein sequence ID" value="KAK1446664.1"/>
    <property type="molecule type" value="Genomic_DNA"/>
</dbReference>
<reference evidence="4 5" key="1">
    <citation type="submission" date="2016-10" db="EMBL/GenBank/DDBJ databases">
        <title>The genome sequence of Colletotrichum fioriniae PJ7.</title>
        <authorList>
            <person name="Baroncelli R."/>
        </authorList>
    </citation>
    <scope>NUCLEOTIDE SEQUENCE [LARGE SCALE GENOMIC DNA]</scope>
    <source>
        <strain evidence="4">Col 31</strain>
    </source>
</reference>
<feature type="compositionally biased region" description="Low complexity" evidence="2">
    <location>
        <begin position="1"/>
        <end position="14"/>
    </location>
</feature>
<dbReference type="SUPFAM" id="SSF57756">
    <property type="entry name" value="Retrovirus zinc finger-like domains"/>
    <property type="match status" value="1"/>
</dbReference>
<organism evidence="4 5">
    <name type="scientific">Colletotrichum melonis</name>
    <dbReference type="NCBI Taxonomy" id="1209925"/>
    <lineage>
        <taxon>Eukaryota</taxon>
        <taxon>Fungi</taxon>
        <taxon>Dikarya</taxon>
        <taxon>Ascomycota</taxon>
        <taxon>Pezizomycotina</taxon>
        <taxon>Sordariomycetes</taxon>
        <taxon>Hypocreomycetidae</taxon>
        <taxon>Glomerellales</taxon>
        <taxon>Glomerellaceae</taxon>
        <taxon>Colletotrichum</taxon>
        <taxon>Colletotrichum acutatum species complex</taxon>
    </lineage>
</organism>
<sequence length="589" mass="68395">MSSKTPSTSSSNSKRPIDLASELAKVEDDEMPDVAYDSDGDAVLKKADYEKMRRTVEKSSKRNKELAELFNSNSAQMAATLAKNNEDIAALQNMHGGPMDLSVAKREEPQRKKDFKCYNCDKPGHMARDCRQPKRIQHQPVPEKRANIASKEAPHKQLSWTACYDDNCLTHQDSKEQTGWYPKQPKNTGRSGYDTTPSVRTLAVATKEEKIPAYRPCTLEENNIECIATLSQICKNIEEKAKTDPAMKDTLHLLEGRIKQRLLASTREQLLKFEERGPDTEEIMSGLVYMARRNHMNQKQSTESKEELDSDQIPTKSICMMRRVDADRKFIRKVKEQLEELSREDKIEVIKRPTLDFGVTKEGKINFNLREEDIEIGTSSFHFNEAESPYDSDEPRDVARRRAQMEIDHKAPPSVDDTSSEEDDDEPRCKHIHPFEDDQTVQFHGTGERKKVAMTPHTDKDHSLLDPEDPFHKELFWAECLDDKCLRHLAYKQDSRFYPRRRDNKPIRDIYVEDQLPSWTLLSFDDNNKATFGPDPSFPMKCLNSEYMEWEDCRHDQCQIHYIGKAKAWREHQERHEQRNRPKKQMTKN</sequence>
<feature type="region of interest" description="Disordered" evidence="2">
    <location>
        <begin position="404"/>
        <end position="428"/>
    </location>
</feature>
<dbReference type="AlphaFoldDB" id="A0AAI9TZ62"/>
<dbReference type="SMART" id="SM00343">
    <property type="entry name" value="ZnF_C2HC"/>
    <property type="match status" value="1"/>
</dbReference>
<feature type="region of interest" description="Disordered" evidence="2">
    <location>
        <begin position="1"/>
        <end position="38"/>
    </location>
</feature>
<keyword evidence="5" id="KW-1185">Reference proteome</keyword>
<evidence type="ECO:0000259" key="3">
    <source>
        <dbReference type="PROSITE" id="PS50158"/>
    </source>
</evidence>
<proteinExistence type="predicted"/>
<evidence type="ECO:0000256" key="2">
    <source>
        <dbReference type="SAM" id="MobiDB-lite"/>
    </source>
</evidence>
<feature type="region of interest" description="Disordered" evidence="2">
    <location>
        <begin position="175"/>
        <end position="195"/>
    </location>
</feature>
<gene>
    <name evidence="4" type="ORF">CMEL01_16817</name>
</gene>
<dbReference type="GO" id="GO:0003676">
    <property type="term" value="F:nucleic acid binding"/>
    <property type="evidence" value="ECO:0007669"/>
    <property type="project" value="InterPro"/>
</dbReference>
<dbReference type="PROSITE" id="PS50158">
    <property type="entry name" value="ZF_CCHC"/>
    <property type="match status" value="1"/>
</dbReference>
<dbReference type="InterPro" id="IPR036875">
    <property type="entry name" value="Znf_CCHC_sf"/>
</dbReference>
<name>A0AAI9TZ62_9PEZI</name>
<dbReference type="Proteomes" id="UP001239795">
    <property type="component" value="Unassembled WGS sequence"/>
</dbReference>
<evidence type="ECO:0000313" key="5">
    <source>
        <dbReference type="Proteomes" id="UP001239795"/>
    </source>
</evidence>